<protein>
    <submittedName>
        <fullName evidence="4">Phosphonate C-P lyase system protein PhnL</fullName>
    </submittedName>
</protein>
<keyword evidence="4" id="KW-0456">Lyase</keyword>
<evidence type="ECO:0000256" key="1">
    <source>
        <dbReference type="ARBA" id="ARBA00022741"/>
    </source>
</evidence>
<dbReference type="InterPro" id="IPR027417">
    <property type="entry name" value="P-loop_NTPase"/>
</dbReference>
<keyword evidence="5" id="KW-1185">Reference proteome</keyword>
<dbReference type="GO" id="GO:0005524">
    <property type="term" value="F:ATP binding"/>
    <property type="evidence" value="ECO:0007669"/>
    <property type="project" value="UniProtKB-KW"/>
</dbReference>
<dbReference type="Pfam" id="PF00005">
    <property type="entry name" value="ABC_tran"/>
    <property type="match status" value="1"/>
</dbReference>
<comment type="caution">
    <text evidence="4">The sequence shown here is derived from an EMBL/GenBank/DDBJ whole genome shotgun (WGS) entry which is preliminary data.</text>
</comment>
<dbReference type="Gene3D" id="3.40.50.300">
    <property type="entry name" value="P-loop containing nucleotide triphosphate hydrolases"/>
    <property type="match status" value="1"/>
</dbReference>
<keyword evidence="2" id="KW-0067">ATP-binding</keyword>
<dbReference type="InterPro" id="IPR017871">
    <property type="entry name" value="ABC_transporter-like_CS"/>
</dbReference>
<evidence type="ECO:0000259" key="3">
    <source>
        <dbReference type="PROSITE" id="PS50893"/>
    </source>
</evidence>
<dbReference type="NCBIfam" id="TIGR02324">
    <property type="entry name" value="CP_lyasePhnL"/>
    <property type="match status" value="1"/>
</dbReference>
<dbReference type="GO" id="GO:0016887">
    <property type="term" value="F:ATP hydrolysis activity"/>
    <property type="evidence" value="ECO:0007669"/>
    <property type="project" value="InterPro"/>
</dbReference>
<proteinExistence type="predicted"/>
<gene>
    <name evidence="4" type="primary">phnL</name>
    <name evidence="4" type="ORF">KEHDKFFH_16480</name>
</gene>
<dbReference type="SMART" id="SM00382">
    <property type="entry name" value="AAA"/>
    <property type="match status" value="1"/>
</dbReference>
<dbReference type="InterPro" id="IPR015854">
    <property type="entry name" value="ABC_transpr_LolD-like"/>
</dbReference>
<dbReference type="RefSeq" id="WP_104322919.1">
    <property type="nucleotide sequence ID" value="NZ_PSSX01000018.1"/>
</dbReference>
<dbReference type="PROSITE" id="PS00211">
    <property type="entry name" value="ABC_TRANSPORTER_1"/>
    <property type="match status" value="1"/>
</dbReference>
<dbReference type="PANTHER" id="PTHR24220">
    <property type="entry name" value="IMPORT ATP-BINDING PROTEIN"/>
    <property type="match status" value="1"/>
</dbReference>
<dbReference type="PROSITE" id="PS50893">
    <property type="entry name" value="ABC_TRANSPORTER_2"/>
    <property type="match status" value="1"/>
</dbReference>
<accession>A0A2S5Z723</accession>
<evidence type="ECO:0000256" key="2">
    <source>
        <dbReference type="ARBA" id="ARBA00022840"/>
    </source>
</evidence>
<keyword evidence="1" id="KW-0547">Nucleotide-binding</keyword>
<dbReference type="InterPro" id="IPR012701">
    <property type="entry name" value="CP_lyase_PhnL"/>
</dbReference>
<dbReference type="GO" id="GO:0005886">
    <property type="term" value="C:plasma membrane"/>
    <property type="evidence" value="ECO:0007669"/>
    <property type="project" value="TreeGrafter"/>
</dbReference>
<dbReference type="GO" id="GO:0022857">
    <property type="term" value="F:transmembrane transporter activity"/>
    <property type="evidence" value="ECO:0007669"/>
    <property type="project" value="TreeGrafter"/>
</dbReference>
<name>A0A2S5Z723_9GAMM</name>
<evidence type="ECO:0000313" key="5">
    <source>
        <dbReference type="Proteomes" id="UP000239917"/>
    </source>
</evidence>
<dbReference type="OrthoDB" id="9802264at2"/>
<dbReference type="GO" id="GO:0016829">
    <property type="term" value="F:lyase activity"/>
    <property type="evidence" value="ECO:0007669"/>
    <property type="project" value="UniProtKB-KW"/>
</dbReference>
<dbReference type="EMBL" id="PSSX01000018">
    <property type="protein sequence ID" value="PPI83032.1"/>
    <property type="molecule type" value="Genomic_DNA"/>
</dbReference>
<feature type="domain" description="ABC transporter" evidence="3">
    <location>
        <begin position="10"/>
        <end position="248"/>
    </location>
</feature>
<dbReference type="InterPro" id="IPR003593">
    <property type="entry name" value="AAA+_ATPase"/>
</dbReference>
<reference evidence="4 5" key="1">
    <citation type="submission" date="2018-01" db="EMBL/GenBank/DDBJ databases">
        <title>Complete genome sequences of the type strains of Marinobacter flavimaris and Marinobacter maroccanus.</title>
        <authorList>
            <person name="Palau M."/>
            <person name="Boujida N."/>
            <person name="Manresa A."/>
            <person name="Minana-Galbis D."/>
        </authorList>
    </citation>
    <scope>NUCLEOTIDE SEQUENCE [LARGE SCALE GENOMIC DNA]</scope>
    <source>
        <strain evidence="4 5">N4</strain>
    </source>
</reference>
<dbReference type="InterPro" id="IPR003439">
    <property type="entry name" value="ABC_transporter-like_ATP-bd"/>
</dbReference>
<dbReference type="SUPFAM" id="SSF52540">
    <property type="entry name" value="P-loop containing nucleoside triphosphate hydrolases"/>
    <property type="match status" value="1"/>
</dbReference>
<evidence type="ECO:0000313" key="4">
    <source>
        <dbReference type="EMBL" id="PPI83032.1"/>
    </source>
</evidence>
<dbReference type="Proteomes" id="UP000239917">
    <property type="component" value="Unassembled WGS sequence"/>
</dbReference>
<sequence length="248" mass="27212">MTNISETPILDVQGLAKQFRLHAQDELVPSCSDVNMRAFPGQLAALTGPTGAGKSSVLKCIYRTYLPSEGSIHFRRADGEVVDLARISEQDMLHLRLSELGFVTQFLHCVPRRPADEVVAEPLILRGMALADALAQARELLRRLNVPERLWRLPPATFSGGEKQRVNLARGLIAKPRLLLLDEPTASLDKNTTGQVIELLREFKQAGVAMVAIFHDPELVTALADAEYRLAPPQSLSHSTPAPEALQS</sequence>
<dbReference type="AlphaFoldDB" id="A0A2S5Z723"/>
<organism evidence="4 5">
    <name type="scientific">Marinobacter maroccanus</name>
    <dbReference type="NCBI Taxonomy" id="2055143"/>
    <lineage>
        <taxon>Bacteria</taxon>
        <taxon>Pseudomonadati</taxon>
        <taxon>Pseudomonadota</taxon>
        <taxon>Gammaproteobacteria</taxon>
        <taxon>Pseudomonadales</taxon>
        <taxon>Marinobacteraceae</taxon>
        <taxon>Marinobacter</taxon>
    </lineage>
</organism>